<dbReference type="EMBL" id="AWUE01007925">
    <property type="protein sequence ID" value="OMP12679.1"/>
    <property type="molecule type" value="Genomic_DNA"/>
</dbReference>
<comment type="caution">
    <text evidence="2">The sequence shown here is derived from an EMBL/GenBank/DDBJ whole genome shotgun (WGS) entry which is preliminary data.</text>
</comment>
<proteinExistence type="predicted"/>
<name>A0A1R3L061_9ROSI</name>
<dbReference type="Proteomes" id="UP000187203">
    <property type="component" value="Unassembled WGS sequence"/>
</dbReference>
<dbReference type="AlphaFoldDB" id="A0A1R3L061"/>
<gene>
    <name evidence="2" type="ORF">COLO4_02886</name>
</gene>
<dbReference type="InterPro" id="IPR005174">
    <property type="entry name" value="KIB1-4_b-propeller"/>
</dbReference>
<feature type="non-terminal residue" evidence="2">
    <location>
        <position position="181"/>
    </location>
</feature>
<evidence type="ECO:0000313" key="2">
    <source>
        <dbReference type="EMBL" id="OMP12679.1"/>
    </source>
</evidence>
<evidence type="ECO:0000313" key="3">
    <source>
        <dbReference type="Proteomes" id="UP000187203"/>
    </source>
</evidence>
<dbReference type="STRING" id="93759.A0A1R3L061"/>
<sequence length="181" mass="20173">MMRLATFCNITLPCPVQTIPNLEKKGVWHCNFGWILVSQAKEKGNQYHHDQFSTWKPQSSMVDLPPLSLQQDEKIGFAKIVSPPESDDDKPAGCMVLLFESVCRNFIFCSAGDKQWNRICIGEEIDGNYVAHSGGNLYAATSGGMLMVMGQNMPESDHKFKFTSLNCGRPYTAITIATVFN</sequence>
<keyword evidence="3" id="KW-1185">Reference proteome</keyword>
<accession>A0A1R3L061</accession>
<protein>
    <submittedName>
        <fullName evidence="2">F-box protein</fullName>
    </submittedName>
</protein>
<feature type="domain" description="KIB1-4 beta-propeller" evidence="1">
    <location>
        <begin position="19"/>
        <end position="150"/>
    </location>
</feature>
<reference evidence="3" key="1">
    <citation type="submission" date="2013-09" db="EMBL/GenBank/DDBJ databases">
        <title>Corchorus olitorius genome sequencing.</title>
        <authorList>
            <person name="Alam M."/>
            <person name="Haque M.S."/>
            <person name="Islam M.S."/>
            <person name="Emdad E.M."/>
            <person name="Islam M.M."/>
            <person name="Ahmed B."/>
            <person name="Halim A."/>
            <person name="Hossen Q.M.M."/>
            <person name="Hossain M.Z."/>
            <person name="Ahmed R."/>
            <person name="Khan M.M."/>
            <person name="Islam R."/>
            <person name="Rashid M.M."/>
            <person name="Khan S.A."/>
            <person name="Rahman M.S."/>
            <person name="Alam M."/>
            <person name="Yahiya A.S."/>
            <person name="Khan M.S."/>
            <person name="Azam M.S."/>
            <person name="Haque T."/>
            <person name="Lashkar M.Z.H."/>
            <person name="Akhand A.I."/>
            <person name="Morshed G."/>
            <person name="Roy S."/>
            <person name="Uddin K.S."/>
            <person name="Rabeya T."/>
            <person name="Hossain A.S."/>
            <person name="Chowdhury A."/>
            <person name="Snigdha A.R."/>
            <person name="Mortoza M.S."/>
            <person name="Matin S.A."/>
            <person name="Hoque S.M.E."/>
            <person name="Islam M.K."/>
            <person name="Roy D.K."/>
            <person name="Haider R."/>
            <person name="Moosa M.M."/>
            <person name="Elias S.M."/>
            <person name="Hasan A.M."/>
            <person name="Jahan S."/>
            <person name="Shafiuddin M."/>
            <person name="Mahmood N."/>
            <person name="Shommy N.S."/>
        </authorList>
    </citation>
    <scope>NUCLEOTIDE SEQUENCE [LARGE SCALE GENOMIC DNA]</scope>
    <source>
        <strain evidence="3">cv. O-4</strain>
    </source>
</reference>
<dbReference type="Pfam" id="PF03478">
    <property type="entry name" value="Beta-prop_KIB1-4"/>
    <property type="match status" value="1"/>
</dbReference>
<evidence type="ECO:0000259" key="1">
    <source>
        <dbReference type="Pfam" id="PF03478"/>
    </source>
</evidence>
<organism evidence="2 3">
    <name type="scientific">Corchorus olitorius</name>
    <dbReference type="NCBI Taxonomy" id="93759"/>
    <lineage>
        <taxon>Eukaryota</taxon>
        <taxon>Viridiplantae</taxon>
        <taxon>Streptophyta</taxon>
        <taxon>Embryophyta</taxon>
        <taxon>Tracheophyta</taxon>
        <taxon>Spermatophyta</taxon>
        <taxon>Magnoliopsida</taxon>
        <taxon>eudicotyledons</taxon>
        <taxon>Gunneridae</taxon>
        <taxon>Pentapetalae</taxon>
        <taxon>rosids</taxon>
        <taxon>malvids</taxon>
        <taxon>Malvales</taxon>
        <taxon>Malvaceae</taxon>
        <taxon>Grewioideae</taxon>
        <taxon>Apeibeae</taxon>
        <taxon>Corchorus</taxon>
    </lineage>
</organism>